<reference evidence="3" key="1">
    <citation type="journal article" date="2019" name="Sci. Rep.">
        <title>Draft genome of Tanacetum cinerariifolium, the natural source of mosquito coil.</title>
        <authorList>
            <person name="Yamashiro T."/>
            <person name="Shiraishi A."/>
            <person name="Satake H."/>
            <person name="Nakayama K."/>
        </authorList>
    </citation>
    <scope>NUCLEOTIDE SEQUENCE</scope>
</reference>
<evidence type="ECO:0000256" key="1">
    <source>
        <dbReference type="SAM" id="MobiDB-lite"/>
    </source>
</evidence>
<dbReference type="InterPro" id="IPR012337">
    <property type="entry name" value="RNaseH-like_sf"/>
</dbReference>
<dbReference type="Pfam" id="PF07727">
    <property type="entry name" value="RVT_2"/>
    <property type="match status" value="1"/>
</dbReference>
<feature type="region of interest" description="Disordered" evidence="1">
    <location>
        <begin position="274"/>
        <end position="293"/>
    </location>
</feature>
<dbReference type="CDD" id="cd09272">
    <property type="entry name" value="RNase_HI_RT_Ty1"/>
    <property type="match status" value="1"/>
</dbReference>
<proteinExistence type="predicted"/>
<accession>A0A6L2KAN3</accession>
<dbReference type="AlphaFoldDB" id="A0A6L2KAN3"/>
<organism evidence="3">
    <name type="scientific">Tanacetum cinerariifolium</name>
    <name type="common">Dalmatian daisy</name>
    <name type="synonym">Chrysanthemum cinerariifolium</name>
    <dbReference type="NCBI Taxonomy" id="118510"/>
    <lineage>
        <taxon>Eukaryota</taxon>
        <taxon>Viridiplantae</taxon>
        <taxon>Streptophyta</taxon>
        <taxon>Embryophyta</taxon>
        <taxon>Tracheophyta</taxon>
        <taxon>Spermatophyta</taxon>
        <taxon>Magnoliopsida</taxon>
        <taxon>eudicotyledons</taxon>
        <taxon>Gunneridae</taxon>
        <taxon>Pentapetalae</taxon>
        <taxon>asterids</taxon>
        <taxon>campanulids</taxon>
        <taxon>Asterales</taxon>
        <taxon>Asteraceae</taxon>
        <taxon>Asteroideae</taxon>
        <taxon>Anthemideae</taxon>
        <taxon>Anthemidinae</taxon>
        <taxon>Tanacetum</taxon>
    </lineage>
</organism>
<comment type="caution">
    <text evidence="3">The sequence shown here is derived from an EMBL/GenBank/DDBJ whole genome shotgun (WGS) entry which is preliminary data.</text>
</comment>
<evidence type="ECO:0000313" key="3">
    <source>
        <dbReference type="EMBL" id="GEU46498.1"/>
    </source>
</evidence>
<dbReference type="GO" id="GO:0003676">
    <property type="term" value="F:nucleic acid binding"/>
    <property type="evidence" value="ECO:0007669"/>
    <property type="project" value="InterPro"/>
</dbReference>
<dbReference type="Gene3D" id="3.30.420.10">
    <property type="entry name" value="Ribonuclease H-like superfamily/Ribonuclease H"/>
    <property type="match status" value="1"/>
</dbReference>
<sequence>MKFPIHLHNAISIYTCVRYVKAILTMVMNVRNDINPLIDHHCCYDCGNSLLGLKDFLSAVEITVVGYGLYWHCKNAWVTGRLVTIREYSLTWSWKQFKVKDKQEKDEIGSKPGKNGKRILHQTSVARTPKQNDVVERRNRTLVEAARTILSAAKVPLFFWAEAIATTCFTQNRSLVIPRHEKTPYHIINERKPWRQITSDHVSSDPVLECQRTALDHGSLSLGLQCQSNVPHVAETVTTSNELDLLFSLMFDELLNGSSQVVSKSSAVTTVDAPNNHQQQHTTPLNNQTTPATTCQVPTQAPIVTSTENTNQAETNSENAQVAHDEFNNIFCTPVQDRGETSSRHFDRLDVWKLVDRPLCKNVINMKWLWKNKRDKENIVIRNKYRLVAKGYAQKEGVDFEESFAPVARLEAVRLFIAYVAHKSFTVYQMDVKTAFLYGPLKEEVYVNQPDGFVDPYHPDKVYHPKKALYGLKQAPRAWYDELSNFLVSKGFSKGSIDPTLFIPTHRGDILLVQIYVHDIIFGCTNPKLSKQFEKLMHRKFEMSMMGELKFFLGIQIHQSPRGIFINQAKYAQEILIKHGITSCDSVGTPMATKHLDADLSGTLVDQTKYHSMIGALMYLTTSRPDLMYATCYCARYQAKPTEKHLTAVKRIFRYLKDTIHMGLWYPKDTGFELTAFLDSDHAGCLDSQAEYVSLSAFCAQVIWMRTQLTDYGFHFNKIPMYCDSKAAIAISCNPIQHSRTKHIDVRYHFIKEMVEKGIVELFFVGTEYQLADLFTKALPEERFKYLVRRLGMRCLTPEELEVLENESA</sequence>
<dbReference type="PANTHER" id="PTHR11439:SF495">
    <property type="entry name" value="REVERSE TRANSCRIPTASE, RNA-DEPENDENT DNA POLYMERASE-RELATED"/>
    <property type="match status" value="1"/>
</dbReference>
<evidence type="ECO:0000259" key="2">
    <source>
        <dbReference type="Pfam" id="PF07727"/>
    </source>
</evidence>
<dbReference type="EMBL" id="BKCJ010002133">
    <property type="protein sequence ID" value="GEU46498.1"/>
    <property type="molecule type" value="Genomic_DNA"/>
</dbReference>
<dbReference type="InterPro" id="IPR043502">
    <property type="entry name" value="DNA/RNA_pol_sf"/>
</dbReference>
<name>A0A6L2KAN3_TANCI</name>
<dbReference type="PANTHER" id="PTHR11439">
    <property type="entry name" value="GAG-POL-RELATED RETROTRANSPOSON"/>
    <property type="match status" value="1"/>
</dbReference>
<dbReference type="InterPro" id="IPR036397">
    <property type="entry name" value="RNaseH_sf"/>
</dbReference>
<dbReference type="SUPFAM" id="SSF53098">
    <property type="entry name" value="Ribonuclease H-like"/>
    <property type="match status" value="1"/>
</dbReference>
<dbReference type="InterPro" id="IPR013103">
    <property type="entry name" value="RVT_2"/>
</dbReference>
<gene>
    <name evidence="3" type="ORF">Tci_018476</name>
</gene>
<dbReference type="SUPFAM" id="SSF56672">
    <property type="entry name" value="DNA/RNA polymerases"/>
    <property type="match status" value="1"/>
</dbReference>
<protein>
    <submittedName>
        <fullName evidence="3">Putative ribonuclease H-like domain-containing protein</fullName>
    </submittedName>
</protein>
<feature type="domain" description="Reverse transcriptase Ty1/copia-type" evidence="2">
    <location>
        <begin position="350"/>
        <end position="592"/>
    </location>
</feature>